<gene>
    <name evidence="2" type="ORF">CMC5_019800</name>
</gene>
<dbReference type="EMBL" id="CP012159">
    <property type="protein sequence ID" value="AKT37837.1"/>
    <property type="molecule type" value="Genomic_DNA"/>
</dbReference>
<dbReference type="NCBIfam" id="NF033539">
    <property type="entry name" value="transpos_IS1380"/>
    <property type="match status" value="1"/>
</dbReference>
<dbReference type="InterPro" id="IPR025668">
    <property type="entry name" value="Tnp_DDE_dom"/>
</dbReference>
<dbReference type="Pfam" id="PF13701">
    <property type="entry name" value="DDE_Tnp_1_4"/>
    <property type="match status" value="1"/>
</dbReference>
<protein>
    <recommendedName>
        <fullName evidence="1">Transposase DDE domain-containing protein</fullName>
    </recommendedName>
</protein>
<dbReference type="SUPFAM" id="SSF53098">
    <property type="entry name" value="Ribonuclease H-like"/>
    <property type="match status" value="1"/>
</dbReference>
<dbReference type="InterPro" id="IPR012337">
    <property type="entry name" value="RNaseH-like_sf"/>
</dbReference>
<sequence length="359" mass="40281">MLSPLADPLFVHLCGGVLPCLETVYTDLRRFDDTCNARLEAMVAQHGLAELTRPRVVHLDIDTTVMPLFGDHEGALLGPNPHYRGRPSYHPILARIAETDTCVGAQLRPGNTGFGSAEAPLIAAWIDRTRAHVGPDCLMYVRIDSAGDCTEVMDTIAQHGAFFLTKARMGPALCGVVAVAEGWETFDWDADKRPLRQTAVIDFARDDWRERQLAVRVVAIRVHERECGKQLFLWDDNEFTVQVFLTNDMVSSPEDLAQKYNDRAGIEPLIAEFKSAWGIGKAPSERFEANQASLLLKLLAHSLLRRNVTKQFAHLPELRSWRAPWLQRILLRIPGRLIRSGRSVIVRLPPRPAFMPLLN</sequence>
<evidence type="ECO:0000313" key="2">
    <source>
        <dbReference type="EMBL" id="AKT37837.1"/>
    </source>
</evidence>
<name>A0A0K1EAX9_CHOCO</name>
<reference evidence="2 3" key="1">
    <citation type="submission" date="2015-07" db="EMBL/GenBank/DDBJ databases">
        <title>Genome analysis of myxobacterium Chondromyces crocatus Cm c5 reveals a high potential for natural compound synthesis and the genetic basis for the loss of fruiting body formation.</title>
        <authorList>
            <person name="Zaburannyi N."/>
            <person name="Bunk B."/>
            <person name="Maier J."/>
            <person name="Overmann J."/>
            <person name="Mueller R."/>
        </authorList>
    </citation>
    <scope>NUCLEOTIDE SEQUENCE [LARGE SCALE GENOMIC DNA]</scope>
    <source>
        <strain evidence="2 3">Cm c5</strain>
    </source>
</reference>
<evidence type="ECO:0000313" key="3">
    <source>
        <dbReference type="Proteomes" id="UP000067626"/>
    </source>
</evidence>
<dbReference type="KEGG" id="ccro:CMC5_019800"/>
<dbReference type="Proteomes" id="UP000067626">
    <property type="component" value="Chromosome"/>
</dbReference>
<dbReference type="InterPro" id="IPR047960">
    <property type="entry name" value="Transpos_IS1380"/>
</dbReference>
<feature type="domain" description="Transposase DDE" evidence="1">
    <location>
        <begin position="41"/>
        <end position="349"/>
    </location>
</feature>
<proteinExistence type="predicted"/>
<dbReference type="RefSeq" id="WP_156338400.1">
    <property type="nucleotide sequence ID" value="NZ_CP012159.1"/>
</dbReference>
<keyword evidence="3" id="KW-1185">Reference proteome</keyword>
<dbReference type="OrthoDB" id="9815173at2"/>
<accession>A0A0K1EAX9</accession>
<dbReference type="STRING" id="52.CMC5_019800"/>
<organism evidence="2 3">
    <name type="scientific">Chondromyces crocatus</name>
    <dbReference type="NCBI Taxonomy" id="52"/>
    <lineage>
        <taxon>Bacteria</taxon>
        <taxon>Pseudomonadati</taxon>
        <taxon>Myxococcota</taxon>
        <taxon>Polyangia</taxon>
        <taxon>Polyangiales</taxon>
        <taxon>Polyangiaceae</taxon>
        <taxon>Chondromyces</taxon>
    </lineage>
</organism>
<dbReference type="AlphaFoldDB" id="A0A0K1EAX9"/>
<evidence type="ECO:0000259" key="1">
    <source>
        <dbReference type="Pfam" id="PF13701"/>
    </source>
</evidence>